<gene>
    <name evidence="2" type="ORF">ORQ98_10965</name>
</gene>
<dbReference type="Proteomes" id="UP001528823">
    <property type="component" value="Unassembled WGS sequence"/>
</dbReference>
<sequence>MKMDFKAIVLMSSACLSGVALAATNQLYEFPPVYQINGDYSELFDAQDKLVEQQQAQTAQLINLNTSTLNNLQKQQKIVLPLPNKKITLTITESKPTQHGQYITATSNTSNSSSYLSLIKTPHYILGDLHHQGQLYRIKHLHDGSYSLLTMPKQQQESIRDVHIETPSMVRLPALDMDRMARNKRYEITVMVAYTQKAIDDNDGIEGVNGLIQKAVEETNQSYQNSNIPIDLTLVHTVKTDYTESFFDIYTDVERLMGKEDGHMDELHQLRDRFKADVTILLTGTGMACGVAHSIMADPSTAFALVKDSCATGYYSFAHEIGHLQGARHIITQDESLDPFTYGHGYCNPVPDTWRTVMAYNCDVSGLTRIPFWSTPWVNYEESSTMGENGVSNNALVLRRTAPYVSSFR</sequence>
<proteinExistence type="predicted"/>
<comment type="caution">
    <text evidence="2">The sequence shown here is derived from an EMBL/GenBank/DDBJ whole genome shotgun (WGS) entry which is preliminary data.</text>
</comment>
<evidence type="ECO:0000313" key="2">
    <source>
        <dbReference type="EMBL" id="MDE1462491.1"/>
    </source>
</evidence>
<keyword evidence="3" id="KW-1185">Reference proteome</keyword>
<feature type="signal peptide" evidence="1">
    <location>
        <begin position="1"/>
        <end position="22"/>
    </location>
</feature>
<protein>
    <submittedName>
        <fullName evidence="2">M12 family metallo-peptidase</fullName>
    </submittedName>
</protein>
<organism evidence="2 3">
    <name type="scientific">Spartinivicinus poritis</name>
    <dbReference type="NCBI Taxonomy" id="2994640"/>
    <lineage>
        <taxon>Bacteria</taxon>
        <taxon>Pseudomonadati</taxon>
        <taxon>Pseudomonadota</taxon>
        <taxon>Gammaproteobacteria</taxon>
        <taxon>Oceanospirillales</taxon>
        <taxon>Zooshikellaceae</taxon>
        <taxon>Spartinivicinus</taxon>
    </lineage>
</organism>
<dbReference type="InterPro" id="IPR024079">
    <property type="entry name" value="MetalloPept_cat_dom_sf"/>
</dbReference>
<dbReference type="RefSeq" id="WP_274688846.1">
    <property type="nucleotide sequence ID" value="NZ_JAPMOU010000011.1"/>
</dbReference>
<reference evidence="2 3" key="1">
    <citation type="submission" date="2022-11" db="EMBL/GenBank/DDBJ databases">
        <title>Spartinivicinus poritis sp. nov., isolated from scleractinian coral Porites lutea.</title>
        <authorList>
            <person name="Zhang G."/>
            <person name="Cai L."/>
            <person name="Wei Q."/>
        </authorList>
    </citation>
    <scope>NUCLEOTIDE SEQUENCE [LARGE SCALE GENOMIC DNA]</scope>
    <source>
        <strain evidence="2 3">A2-2</strain>
    </source>
</reference>
<keyword evidence="1" id="KW-0732">Signal</keyword>
<evidence type="ECO:0000256" key="1">
    <source>
        <dbReference type="SAM" id="SignalP"/>
    </source>
</evidence>
<feature type="chain" id="PRO_5045447836" evidence="1">
    <location>
        <begin position="23"/>
        <end position="409"/>
    </location>
</feature>
<dbReference type="EMBL" id="JAPMOU010000011">
    <property type="protein sequence ID" value="MDE1462491.1"/>
    <property type="molecule type" value="Genomic_DNA"/>
</dbReference>
<accession>A0ABT5U7Y7</accession>
<dbReference type="SUPFAM" id="SSF55486">
    <property type="entry name" value="Metalloproteases ('zincins'), catalytic domain"/>
    <property type="match status" value="1"/>
</dbReference>
<evidence type="ECO:0000313" key="3">
    <source>
        <dbReference type="Proteomes" id="UP001528823"/>
    </source>
</evidence>
<name>A0ABT5U7Y7_9GAMM</name>
<dbReference type="Gene3D" id="3.40.390.10">
    <property type="entry name" value="Collagenase (Catalytic Domain)"/>
    <property type="match status" value="1"/>
</dbReference>
<dbReference type="Pfam" id="PF13688">
    <property type="entry name" value="Reprolysin_5"/>
    <property type="match status" value="1"/>
</dbReference>